<name>A0A2J6T4N4_9HELO</name>
<evidence type="ECO:0000259" key="2">
    <source>
        <dbReference type="Pfam" id="PF12708"/>
    </source>
</evidence>
<evidence type="ECO:0000256" key="1">
    <source>
        <dbReference type="SAM" id="MobiDB-lite"/>
    </source>
</evidence>
<dbReference type="GeneID" id="36595090"/>
<dbReference type="InterPro" id="IPR024535">
    <property type="entry name" value="RHGA/B-epi-like_pectate_lyase"/>
</dbReference>
<organism evidence="3 4">
    <name type="scientific">Hyaloscypha bicolor E</name>
    <dbReference type="NCBI Taxonomy" id="1095630"/>
    <lineage>
        <taxon>Eukaryota</taxon>
        <taxon>Fungi</taxon>
        <taxon>Dikarya</taxon>
        <taxon>Ascomycota</taxon>
        <taxon>Pezizomycotina</taxon>
        <taxon>Leotiomycetes</taxon>
        <taxon>Helotiales</taxon>
        <taxon>Hyaloscyphaceae</taxon>
        <taxon>Hyaloscypha</taxon>
        <taxon>Hyaloscypha bicolor</taxon>
    </lineage>
</organism>
<feature type="region of interest" description="Disordered" evidence="1">
    <location>
        <begin position="1"/>
        <end position="29"/>
    </location>
</feature>
<dbReference type="EMBL" id="KZ613838">
    <property type="protein sequence ID" value="PMD57979.1"/>
    <property type="molecule type" value="Genomic_DNA"/>
</dbReference>
<sequence>MLRTMEPWATEQPTIWQPSRKPLTRATAAAHEPPELPLASPCSPQWFTSLREHIRWRSTLSNRVSTILVGDPTSRPTIKVSATFTDTYLLVGHDTRYTGLVAFYHWIKNLVLDTTTVLSAKRITILEWCVSRAKQLAKVMFNMPGATGHVGLTTPGQCTQLLYNDLQFVGDVATRVKVTSIVILHETFQGLQFEGCTIGIEITSSGSGILNLIDSSASNTTTSVNAPATTTVQSPMVAGTAALTGSVEPGSARIRGNSYNVDTFTSTRLSGTEVAASRPDVLVISTGHYYTVAQPTYSDYDVTQIVNAKSVAAHLIAGDGSTDDTASIQVVLNDAAGKEACDQGWQCRDVGVAQMQDFTFTIAGILPGIIFFEANVEDIKPGGVGFRFCSFRIAGAKGSKVEANRRDAKSCVAGHTTAHFTTTLSSYLEHTWAWSADLEVDGGATGLASPASGFLIESQKGTWMLGMGSEHHVFYQVNINNVKSVFIGLMEGETSHLQGNGTTAYPPDPWTDNLQSTEPDFKWFSANVSPSPVWDSIKSSTTPATSISTVKAGGDCQGNGTIYQGRSKLFV</sequence>
<dbReference type="InterPro" id="IPR012334">
    <property type="entry name" value="Pectin_lyas_fold"/>
</dbReference>
<protein>
    <submittedName>
        <fullName evidence="3">Glycoside hydrolase family 55 protein</fullName>
    </submittedName>
</protein>
<dbReference type="GO" id="GO:0004650">
    <property type="term" value="F:polygalacturonase activity"/>
    <property type="evidence" value="ECO:0007669"/>
    <property type="project" value="InterPro"/>
</dbReference>
<feature type="domain" description="Rhamnogalacturonase A/B/Epimerase-like pectate lyase" evidence="2">
    <location>
        <begin position="58"/>
        <end position="209"/>
    </location>
</feature>
<dbReference type="PANTHER" id="PTHR33928">
    <property type="entry name" value="POLYGALACTURONASE QRT3"/>
    <property type="match status" value="1"/>
</dbReference>
<evidence type="ECO:0000313" key="3">
    <source>
        <dbReference type="EMBL" id="PMD57979.1"/>
    </source>
</evidence>
<keyword evidence="3" id="KW-0378">Hydrolase</keyword>
<dbReference type="Gene3D" id="2.160.20.10">
    <property type="entry name" value="Single-stranded right-handed beta-helix, Pectin lyase-like"/>
    <property type="match status" value="2"/>
</dbReference>
<gene>
    <name evidence="3" type="ORF">K444DRAFT_664861</name>
</gene>
<dbReference type="STRING" id="1095630.A0A2J6T4N4"/>
<dbReference type="Proteomes" id="UP000235371">
    <property type="component" value="Unassembled WGS sequence"/>
</dbReference>
<dbReference type="RefSeq" id="XP_024734883.1">
    <property type="nucleotide sequence ID" value="XM_024887014.1"/>
</dbReference>
<dbReference type="PANTHER" id="PTHR33928:SF2">
    <property type="entry name" value="PECTATE LYASE SUPERFAMILY PROTEIN DOMAIN-CONTAINING PROTEIN-RELATED"/>
    <property type="match status" value="1"/>
</dbReference>
<dbReference type="AlphaFoldDB" id="A0A2J6T4N4"/>
<keyword evidence="4" id="KW-1185">Reference proteome</keyword>
<dbReference type="InParanoid" id="A0A2J6T4N4"/>
<dbReference type="InterPro" id="IPR039279">
    <property type="entry name" value="QRT3-like"/>
</dbReference>
<dbReference type="Pfam" id="PF12708">
    <property type="entry name" value="Pect-lyase_RHGA_epim"/>
    <property type="match status" value="1"/>
</dbReference>
<proteinExistence type="predicted"/>
<accession>A0A2J6T4N4</accession>
<dbReference type="OrthoDB" id="1046782at2759"/>
<evidence type="ECO:0000313" key="4">
    <source>
        <dbReference type="Proteomes" id="UP000235371"/>
    </source>
</evidence>
<reference evidence="3 4" key="1">
    <citation type="submission" date="2016-04" db="EMBL/GenBank/DDBJ databases">
        <title>A degradative enzymes factory behind the ericoid mycorrhizal symbiosis.</title>
        <authorList>
            <consortium name="DOE Joint Genome Institute"/>
            <person name="Martino E."/>
            <person name="Morin E."/>
            <person name="Grelet G."/>
            <person name="Kuo A."/>
            <person name="Kohler A."/>
            <person name="Daghino S."/>
            <person name="Barry K."/>
            <person name="Choi C."/>
            <person name="Cichocki N."/>
            <person name="Clum A."/>
            <person name="Copeland A."/>
            <person name="Hainaut M."/>
            <person name="Haridas S."/>
            <person name="Labutti K."/>
            <person name="Lindquist E."/>
            <person name="Lipzen A."/>
            <person name="Khouja H.-R."/>
            <person name="Murat C."/>
            <person name="Ohm R."/>
            <person name="Olson A."/>
            <person name="Spatafora J."/>
            <person name="Veneault-Fourrey C."/>
            <person name="Henrissat B."/>
            <person name="Grigoriev I."/>
            <person name="Martin F."/>
            <person name="Perotto S."/>
        </authorList>
    </citation>
    <scope>NUCLEOTIDE SEQUENCE [LARGE SCALE GENOMIC DNA]</scope>
    <source>
        <strain evidence="3 4">E</strain>
    </source>
</reference>